<feature type="transmembrane region" description="Helical" evidence="7">
    <location>
        <begin position="134"/>
        <end position="155"/>
    </location>
</feature>
<evidence type="ECO:0000256" key="4">
    <source>
        <dbReference type="ARBA" id="ARBA00022692"/>
    </source>
</evidence>
<dbReference type="Proteomes" id="UP000503011">
    <property type="component" value="Chromosome"/>
</dbReference>
<dbReference type="AlphaFoldDB" id="A0A6F8YEI0"/>
<evidence type="ECO:0000256" key="6">
    <source>
        <dbReference type="ARBA" id="ARBA00023136"/>
    </source>
</evidence>
<dbReference type="EMBL" id="AP022871">
    <property type="protein sequence ID" value="BCB84525.1"/>
    <property type="molecule type" value="Genomic_DNA"/>
</dbReference>
<protein>
    <submittedName>
        <fullName evidence="9">ABC transporter permease</fullName>
    </submittedName>
</protein>
<evidence type="ECO:0000313" key="10">
    <source>
        <dbReference type="Proteomes" id="UP000503011"/>
    </source>
</evidence>
<accession>A0A6F8YEI0</accession>
<feature type="domain" description="ABC transmembrane type-1" evidence="8">
    <location>
        <begin position="69"/>
        <end position="247"/>
    </location>
</feature>
<feature type="transmembrane region" description="Helical" evidence="7">
    <location>
        <begin position="188"/>
        <end position="210"/>
    </location>
</feature>
<feature type="transmembrane region" description="Helical" evidence="7">
    <location>
        <begin position="20"/>
        <end position="41"/>
    </location>
</feature>
<feature type="transmembrane region" description="Helical" evidence="7">
    <location>
        <begin position="75"/>
        <end position="95"/>
    </location>
</feature>
<dbReference type="Pfam" id="PF00528">
    <property type="entry name" value="BPD_transp_1"/>
    <property type="match status" value="1"/>
</dbReference>
<dbReference type="InterPro" id="IPR000515">
    <property type="entry name" value="MetI-like"/>
</dbReference>
<sequence length="265" mass="28904">MRTAGRRFGLVPSGQSVWLIRIGLLAVVLFVLQAMPMLGWISPLTLVPLSDMARAAWQAVASGEITGDILTTGSMILISFVGATVLGMAIGYGLWRSPRLFAVLNPYLTSYYGIPVIAFYPALVGLFGLNRVPITLLAWALAVVAIIMGSVDGFASIKQVHHRLGQIYRLSRWQSLWRLELPAAAPRILAGIELGITYAITSVIVSEFVLSTEGLGHRVAFDYNNFRIDRMYSVILVILAITVILVAAVRGIDRLLRRLGGIGRD</sequence>
<dbReference type="PROSITE" id="PS50928">
    <property type="entry name" value="ABC_TM1"/>
    <property type="match status" value="1"/>
</dbReference>
<dbReference type="PANTHER" id="PTHR30151:SF41">
    <property type="entry name" value="ABC TRANSPORTER PERMEASE PROTEIN"/>
    <property type="match status" value="1"/>
</dbReference>
<keyword evidence="3" id="KW-1003">Cell membrane</keyword>
<dbReference type="SUPFAM" id="SSF161098">
    <property type="entry name" value="MetI-like"/>
    <property type="match status" value="1"/>
</dbReference>
<keyword evidence="4 7" id="KW-0812">Transmembrane</keyword>
<dbReference type="Gene3D" id="1.10.3720.10">
    <property type="entry name" value="MetI-like"/>
    <property type="match status" value="1"/>
</dbReference>
<dbReference type="InterPro" id="IPR035906">
    <property type="entry name" value="MetI-like_sf"/>
</dbReference>
<dbReference type="GO" id="GO:0005886">
    <property type="term" value="C:plasma membrane"/>
    <property type="evidence" value="ECO:0007669"/>
    <property type="project" value="UniProtKB-SubCell"/>
</dbReference>
<dbReference type="PANTHER" id="PTHR30151">
    <property type="entry name" value="ALKANE SULFONATE ABC TRANSPORTER-RELATED, MEMBRANE SUBUNIT"/>
    <property type="match status" value="1"/>
</dbReference>
<evidence type="ECO:0000256" key="1">
    <source>
        <dbReference type="ARBA" id="ARBA00004651"/>
    </source>
</evidence>
<keyword evidence="10" id="KW-1185">Reference proteome</keyword>
<evidence type="ECO:0000256" key="7">
    <source>
        <dbReference type="RuleBase" id="RU363032"/>
    </source>
</evidence>
<feature type="transmembrane region" description="Helical" evidence="7">
    <location>
        <begin position="230"/>
        <end position="249"/>
    </location>
</feature>
<name>A0A6F8YEI0_9ACTN</name>
<keyword evidence="2 7" id="KW-0813">Transport</keyword>
<evidence type="ECO:0000313" key="9">
    <source>
        <dbReference type="EMBL" id="BCB84525.1"/>
    </source>
</evidence>
<comment type="subcellular location">
    <subcellularLocation>
        <location evidence="1 7">Cell membrane</location>
        <topology evidence="1 7">Multi-pass membrane protein</topology>
    </subcellularLocation>
</comment>
<reference evidence="9 10" key="2">
    <citation type="submission" date="2020-03" db="EMBL/GenBank/DDBJ databases">
        <authorList>
            <person name="Ichikawa N."/>
            <person name="Kimura A."/>
            <person name="Kitahashi Y."/>
            <person name="Uohara A."/>
        </authorList>
    </citation>
    <scope>NUCLEOTIDE SEQUENCE [LARGE SCALE GENOMIC DNA]</scope>
    <source>
        <strain evidence="9 10">NBRC 105367</strain>
    </source>
</reference>
<dbReference type="GO" id="GO:0055085">
    <property type="term" value="P:transmembrane transport"/>
    <property type="evidence" value="ECO:0007669"/>
    <property type="project" value="InterPro"/>
</dbReference>
<evidence type="ECO:0000256" key="3">
    <source>
        <dbReference type="ARBA" id="ARBA00022475"/>
    </source>
</evidence>
<comment type="similarity">
    <text evidence="7">Belongs to the binding-protein-dependent transport system permease family.</text>
</comment>
<dbReference type="KEGG" id="psuu:Psuf_018380"/>
<evidence type="ECO:0000256" key="5">
    <source>
        <dbReference type="ARBA" id="ARBA00022989"/>
    </source>
</evidence>
<keyword evidence="6 7" id="KW-0472">Membrane</keyword>
<proteinExistence type="inferred from homology"/>
<reference evidence="9 10" key="1">
    <citation type="submission" date="2020-03" db="EMBL/GenBank/DDBJ databases">
        <title>Whole genome shotgun sequence of Phytohabitans suffuscus NBRC 105367.</title>
        <authorList>
            <person name="Komaki H."/>
            <person name="Tamura T."/>
        </authorList>
    </citation>
    <scope>NUCLEOTIDE SEQUENCE [LARGE SCALE GENOMIC DNA]</scope>
    <source>
        <strain evidence="9 10">NBRC 105367</strain>
    </source>
</reference>
<evidence type="ECO:0000256" key="2">
    <source>
        <dbReference type="ARBA" id="ARBA00022448"/>
    </source>
</evidence>
<keyword evidence="5 7" id="KW-1133">Transmembrane helix</keyword>
<evidence type="ECO:0000259" key="8">
    <source>
        <dbReference type="PROSITE" id="PS50928"/>
    </source>
</evidence>
<feature type="transmembrane region" description="Helical" evidence="7">
    <location>
        <begin position="107"/>
        <end position="128"/>
    </location>
</feature>
<dbReference type="CDD" id="cd06261">
    <property type="entry name" value="TM_PBP2"/>
    <property type="match status" value="1"/>
</dbReference>
<dbReference type="RefSeq" id="WP_173155729.1">
    <property type="nucleotide sequence ID" value="NZ_AP022871.1"/>
</dbReference>
<gene>
    <name evidence="9" type="ORF">Psuf_018380</name>
</gene>
<organism evidence="9 10">
    <name type="scientific">Phytohabitans suffuscus</name>
    <dbReference type="NCBI Taxonomy" id="624315"/>
    <lineage>
        <taxon>Bacteria</taxon>
        <taxon>Bacillati</taxon>
        <taxon>Actinomycetota</taxon>
        <taxon>Actinomycetes</taxon>
        <taxon>Micromonosporales</taxon>
        <taxon>Micromonosporaceae</taxon>
    </lineage>
</organism>